<dbReference type="GO" id="GO:0004806">
    <property type="term" value="F:triacylglycerol lipase activity"/>
    <property type="evidence" value="ECO:0007669"/>
    <property type="project" value="UniProtKB-EC"/>
</dbReference>
<dbReference type="InterPro" id="IPR029058">
    <property type="entry name" value="AB_hydrolase_fold"/>
</dbReference>
<feature type="signal peptide" evidence="4">
    <location>
        <begin position="1"/>
        <end position="22"/>
    </location>
</feature>
<dbReference type="AlphaFoldDB" id="A0A371C0K4"/>
<dbReference type="Pfam" id="PF01764">
    <property type="entry name" value="Lipase_3"/>
    <property type="match status" value="1"/>
</dbReference>
<dbReference type="PANTHER" id="PTHR46640">
    <property type="entry name" value="TRIACYLGLYCEROL LIPASE, PUTATIVE (AFU_ORTHOLOGUE AFUA_6G06510)-RELATED"/>
    <property type="match status" value="1"/>
</dbReference>
<organism evidence="6 7">
    <name type="scientific">Yarrowia lipolytica</name>
    <name type="common">Candida lipolytica</name>
    <dbReference type="NCBI Taxonomy" id="4952"/>
    <lineage>
        <taxon>Eukaryota</taxon>
        <taxon>Fungi</taxon>
        <taxon>Dikarya</taxon>
        <taxon>Ascomycota</taxon>
        <taxon>Saccharomycotina</taxon>
        <taxon>Dipodascomycetes</taxon>
        <taxon>Dipodascales</taxon>
        <taxon>Dipodascales incertae sedis</taxon>
        <taxon>Yarrowia</taxon>
    </lineage>
</organism>
<feature type="chain" id="PRO_5016612670" description="triacylglycerol lipase" evidence="4">
    <location>
        <begin position="23"/>
        <end position="393"/>
    </location>
</feature>
<feature type="domain" description="Fungal lipase-type" evidence="5">
    <location>
        <begin position="128"/>
        <end position="281"/>
    </location>
</feature>
<dbReference type="CDD" id="cd00519">
    <property type="entry name" value="Lipase_3"/>
    <property type="match status" value="1"/>
</dbReference>
<dbReference type="EC" id="3.1.1.3" evidence="1"/>
<keyword evidence="2 4" id="KW-0732">Signal</keyword>
<dbReference type="InterPro" id="IPR002921">
    <property type="entry name" value="Fungal_lipase-type"/>
</dbReference>
<sequence length="393" mass="44755">MRSDRYNTTMIILLLFLSVALSSPIMLDRFGDSMNSMIRGNNEAYESSETCGVSQEFEQRLVRYMWFNNVAPCVPEKLQYPFKCIARGCKELGKHTELVDIFTHSDNLFDRTISGFVALDHKHKEIILALRGTQDVNDWVTDLHLRLVELHPEHLGVSNFNCRNCQVDLGFLKGYLHSFPAVDSIVQRLTEKYPNYQLVITGHSLGGTAATLFGLNYRLNGYSPLVFSAGAPALGNKQFANFADRVFWGSQNPNTLKVKERDIKFCRMTHLGDFVPRFPFWNGYQQMSGEVFINDVRGIYPPRETLQRCNGQQNRQCSFGDQYRKLEMNFKPHSAYLVPGSNAPPKAAKAKNDNMLIGITVNKEDDFSGWYQQIAPFAEDLTTSRDADTAERK</sequence>
<evidence type="ECO:0000313" key="6">
    <source>
        <dbReference type="EMBL" id="RDW23876.1"/>
    </source>
</evidence>
<dbReference type="VEuPathDB" id="FungiDB:YALI1_A10365g"/>
<evidence type="ECO:0000256" key="1">
    <source>
        <dbReference type="ARBA" id="ARBA00013279"/>
    </source>
</evidence>
<dbReference type="VEuPathDB" id="FungiDB:YALI0_A10439g"/>
<evidence type="ECO:0000313" key="7">
    <source>
        <dbReference type="Proteomes" id="UP000256601"/>
    </source>
</evidence>
<evidence type="ECO:0000259" key="5">
    <source>
        <dbReference type="Pfam" id="PF01764"/>
    </source>
</evidence>
<name>A0A371C0K4_YARLL</name>
<dbReference type="Gene3D" id="3.40.50.1820">
    <property type="entry name" value="alpha/beta hydrolase"/>
    <property type="match status" value="1"/>
</dbReference>
<dbReference type="SUPFAM" id="SSF53474">
    <property type="entry name" value="alpha/beta-Hydrolases"/>
    <property type="match status" value="1"/>
</dbReference>
<keyword evidence="3 6" id="KW-0378">Hydrolase</keyword>
<reference evidence="6 7" key="1">
    <citation type="submission" date="2018-07" db="EMBL/GenBank/DDBJ databases">
        <title>Draft Genome Assemblies for Five Robust Yarrowia lipolytica Strains Exhibiting High Lipid Production and Pentose Sugar Utilization and Sugar Alcohol Secretion from Undetoxified Lignocellulosic Biomass Hydrolysates.</title>
        <authorList>
            <consortium name="DOE Joint Genome Institute"/>
            <person name="Walker C."/>
            <person name="Ryu S."/>
            <person name="Na H."/>
            <person name="Zane M."/>
            <person name="LaButti K."/>
            <person name="Lipzen A."/>
            <person name="Haridas S."/>
            <person name="Barry K."/>
            <person name="Grigoriev I.V."/>
            <person name="Quarterman J."/>
            <person name="Slininger P."/>
            <person name="Dien B."/>
            <person name="Trinh C.T."/>
        </authorList>
    </citation>
    <scope>NUCLEOTIDE SEQUENCE [LARGE SCALE GENOMIC DNA]</scope>
    <source>
        <strain evidence="6 7">YB392</strain>
    </source>
</reference>
<evidence type="ECO:0000256" key="2">
    <source>
        <dbReference type="ARBA" id="ARBA00022729"/>
    </source>
</evidence>
<accession>A0A371C0K4</accession>
<dbReference type="GO" id="GO:0006629">
    <property type="term" value="P:lipid metabolic process"/>
    <property type="evidence" value="ECO:0007669"/>
    <property type="project" value="InterPro"/>
</dbReference>
<gene>
    <name evidence="6" type="ORF">B0I71DRAFT_168475</name>
</gene>
<evidence type="ECO:0000256" key="3">
    <source>
        <dbReference type="ARBA" id="ARBA00022801"/>
    </source>
</evidence>
<dbReference type="InterPro" id="IPR051299">
    <property type="entry name" value="AB_hydrolase_lip/est"/>
</dbReference>
<evidence type="ECO:0000256" key="4">
    <source>
        <dbReference type="SAM" id="SignalP"/>
    </source>
</evidence>
<dbReference type="Proteomes" id="UP000256601">
    <property type="component" value="Unassembled WGS sequence"/>
</dbReference>
<protein>
    <recommendedName>
        <fullName evidence="1">triacylglycerol lipase</fullName>
        <ecNumber evidence="1">3.1.1.3</ecNumber>
    </recommendedName>
</protein>
<proteinExistence type="predicted"/>
<dbReference type="EMBL" id="KZ859061">
    <property type="protein sequence ID" value="RDW23876.1"/>
    <property type="molecule type" value="Genomic_DNA"/>
</dbReference>
<dbReference type="PANTHER" id="PTHR46640:SF1">
    <property type="entry name" value="FUNGAL LIPASE-LIKE DOMAIN-CONTAINING PROTEIN-RELATED"/>
    <property type="match status" value="1"/>
</dbReference>